<protein>
    <submittedName>
        <fullName evidence="3">Cell shape-determining protein</fullName>
    </submittedName>
</protein>
<accession>A0A482XVN7</accession>
<dbReference type="Gene3D" id="2.130.10.10">
    <property type="entry name" value="YVTN repeat-like/Quinoprotein amine dehydrogenase"/>
    <property type="match status" value="3"/>
</dbReference>
<dbReference type="OrthoDB" id="145878at2157"/>
<reference evidence="3 4" key="1">
    <citation type="submission" date="2019-02" db="EMBL/GenBank/DDBJ databases">
        <title>Genome analysis provides insights into bioremediation potentialities and Haloocin production by Natrinema altunense strain 4.1R isolated from Chott Douz in Tunisian desert.</title>
        <authorList>
            <person name="Najjari A."/>
            <person name="Youssef N."/>
            <person name="Ben Dhia O."/>
            <person name="Ferjani R."/>
            <person name="El Hidri D."/>
            <person name="Ouzari H.I."/>
            <person name="Cherif A."/>
        </authorList>
    </citation>
    <scope>NUCLEOTIDE SEQUENCE [LARGE SCALE GENOMIC DNA]</scope>
    <source>
        <strain evidence="3 4">4.1R</strain>
    </source>
</reference>
<dbReference type="PROSITE" id="PS51318">
    <property type="entry name" value="TAT"/>
    <property type="match status" value="1"/>
</dbReference>
<name>A0A482XVN7_9EURY</name>
<gene>
    <name evidence="3" type="ORF">ELS17_14555</name>
</gene>
<feature type="compositionally biased region" description="Basic and acidic residues" evidence="1">
    <location>
        <begin position="1"/>
        <end position="11"/>
    </location>
</feature>
<organism evidence="3 4">
    <name type="scientific">Natrinema altunense</name>
    <dbReference type="NCBI Taxonomy" id="222984"/>
    <lineage>
        <taxon>Archaea</taxon>
        <taxon>Methanobacteriati</taxon>
        <taxon>Methanobacteriota</taxon>
        <taxon>Stenosarchaea group</taxon>
        <taxon>Halobacteria</taxon>
        <taxon>Halobacteriales</taxon>
        <taxon>Natrialbaceae</taxon>
        <taxon>Natrinema</taxon>
    </lineage>
</organism>
<dbReference type="InterPro" id="IPR011047">
    <property type="entry name" value="Quinoprotein_ADH-like_sf"/>
</dbReference>
<evidence type="ECO:0000259" key="2">
    <source>
        <dbReference type="Pfam" id="PF13360"/>
    </source>
</evidence>
<dbReference type="SUPFAM" id="SSF50998">
    <property type="entry name" value="Quinoprotein alcohol dehydrogenase-like"/>
    <property type="match status" value="2"/>
</dbReference>
<dbReference type="STRING" id="222984.GCA_000731985_01628"/>
<evidence type="ECO:0000313" key="3">
    <source>
        <dbReference type="EMBL" id="RZH66992.1"/>
    </source>
</evidence>
<proteinExistence type="predicted"/>
<evidence type="ECO:0000256" key="1">
    <source>
        <dbReference type="SAM" id="MobiDB-lite"/>
    </source>
</evidence>
<evidence type="ECO:0000313" key="4">
    <source>
        <dbReference type="Proteomes" id="UP000292704"/>
    </source>
</evidence>
<dbReference type="RefSeq" id="WP_130171259.1">
    <property type="nucleotide sequence ID" value="NZ_SHMR01000007.1"/>
</dbReference>
<dbReference type="AlphaFoldDB" id="A0A482XVN7"/>
<feature type="domain" description="Pyrrolo-quinoline quinone repeat" evidence="2">
    <location>
        <begin position="369"/>
        <end position="440"/>
    </location>
</feature>
<dbReference type="InterPro" id="IPR018391">
    <property type="entry name" value="PQQ_b-propeller_rpt"/>
</dbReference>
<feature type="region of interest" description="Disordered" evidence="1">
    <location>
        <begin position="1"/>
        <end position="35"/>
    </location>
</feature>
<comment type="caution">
    <text evidence="3">The sequence shown here is derived from an EMBL/GenBank/DDBJ whole genome shotgun (WGS) entry which is preliminary data.</text>
</comment>
<sequence>MSEHAAPRDGDADQDAADAASDRDRSEAGGTRVSRRTLLGTAATAGAVGLAGCTARQYRSPPDCGAVASAADAADGYVPLPADDGQSMFRRGLRRYGYYPDATVPEAVRKAWSFPVNRIGHTAAKSTPRPTPNGETVLVAGDTGTIHAVAPTGERRWTLETGAGRSLGFHGTPAIVGDTAYIGGYDGELYAVDVPTGDIVWHTRTRDFGDAIAIGSSPAYVDGSLYLLTEHKNPASGALWEVDAATGNPTWSDDRLWGMPHPSPAIDCEAGRLVTGSNDGVVYCWEFPSLEFAWSFQAGGEGGPDGEPMAGGRFDLGAQIKGTIPVYDGAAFAGSWDGHFYRLDLADGSRDWAFETGRVVMSNPAIDPKQGIVYVGSDDHHVYALDTETGDELWSADVGGRVIGSITATAETILVGSYDTHLYALDRETGDRRWRVENRGHVTSGAIPRDGRIYYAERGVFSNYYDEDEETVLEEPGHAYCLVPDD</sequence>
<dbReference type="InterPro" id="IPR015943">
    <property type="entry name" value="WD40/YVTN_repeat-like_dom_sf"/>
</dbReference>
<feature type="domain" description="Pyrrolo-quinoline quinone repeat" evidence="2">
    <location>
        <begin position="143"/>
        <end position="267"/>
    </location>
</feature>
<dbReference type="InterPro" id="IPR002372">
    <property type="entry name" value="PQQ_rpt_dom"/>
</dbReference>
<dbReference type="PANTHER" id="PTHR34512">
    <property type="entry name" value="CELL SURFACE PROTEIN"/>
    <property type="match status" value="1"/>
</dbReference>
<dbReference type="PANTHER" id="PTHR34512:SF30">
    <property type="entry name" value="OUTER MEMBRANE PROTEIN ASSEMBLY FACTOR BAMB"/>
    <property type="match status" value="1"/>
</dbReference>
<dbReference type="SMART" id="SM00564">
    <property type="entry name" value="PQQ"/>
    <property type="match status" value="6"/>
</dbReference>
<dbReference type="Pfam" id="PF13360">
    <property type="entry name" value="PQQ_2"/>
    <property type="match status" value="2"/>
</dbReference>
<dbReference type="Proteomes" id="UP000292704">
    <property type="component" value="Unassembled WGS sequence"/>
</dbReference>
<dbReference type="InterPro" id="IPR006311">
    <property type="entry name" value="TAT_signal"/>
</dbReference>
<dbReference type="EMBL" id="SHMR01000007">
    <property type="protein sequence ID" value="RZH66992.1"/>
    <property type="molecule type" value="Genomic_DNA"/>
</dbReference>